<dbReference type="EC" id="2.1.1.199" evidence="6"/>
<gene>
    <name evidence="6" type="primary">rsmH</name>
    <name evidence="7" type="ORF">UT18_C0003G0019</name>
</gene>
<evidence type="ECO:0000256" key="6">
    <source>
        <dbReference type="HAMAP-Rule" id="MF_01007"/>
    </source>
</evidence>
<keyword evidence="2 6" id="KW-0698">rRNA processing</keyword>
<evidence type="ECO:0000313" key="8">
    <source>
        <dbReference type="Proteomes" id="UP000034207"/>
    </source>
</evidence>
<feature type="binding site" evidence="6">
    <location>
        <position position="82"/>
    </location>
    <ligand>
        <name>S-adenosyl-L-methionine</name>
        <dbReference type="ChEBI" id="CHEBI:59789"/>
    </ligand>
</feature>
<dbReference type="SUPFAM" id="SSF53335">
    <property type="entry name" value="S-adenosyl-L-methionine-dependent methyltransferases"/>
    <property type="match status" value="1"/>
</dbReference>
<evidence type="ECO:0000256" key="4">
    <source>
        <dbReference type="ARBA" id="ARBA00022679"/>
    </source>
</evidence>
<evidence type="ECO:0000256" key="1">
    <source>
        <dbReference type="ARBA" id="ARBA00010396"/>
    </source>
</evidence>
<name>A0A0G0M4D1_UNCC2</name>
<evidence type="ECO:0000313" key="7">
    <source>
        <dbReference type="EMBL" id="KKQ95160.1"/>
    </source>
</evidence>
<keyword evidence="4 6" id="KW-0808">Transferase</keyword>
<comment type="function">
    <text evidence="6">Specifically methylates the N4 position of cytidine in position 1402 (C1402) of 16S rRNA.</text>
</comment>
<dbReference type="AlphaFoldDB" id="A0A0G0M4D1"/>
<sequence>MSTEFTHESVMPYEVIKYLGPQSGDIIVDGTLGGGGHASLILERIMPNGLLVGIDQDQEAIKAAEKKLSGFKANTKIIQGNFGDIGKILTELKIDKVDGILLDLGVSMHQILTPERGFGFYPSPENLKAPLDMRMNPEVGLMAADIVNTWKEKELAELFFKLGDEKYSRSIASQIARKRPLNTVNDLLEAIKAGTPPSYRAKSLKNKWAANVFRALRMEVNNELGVIKEGIRGGLKLLRSGGKMVVITFHSTEDRLVKEIFKELTLTENYQPGFGLPKEPSVAELVTKKPVSPTESEIRRNPAARSAKLRIIKKL</sequence>
<dbReference type="NCBIfam" id="TIGR00006">
    <property type="entry name" value="16S rRNA (cytosine(1402)-N(4))-methyltransferase RsmH"/>
    <property type="match status" value="1"/>
</dbReference>
<accession>A0A0G0M4D1</accession>
<dbReference type="GO" id="GO:0071424">
    <property type="term" value="F:rRNA (cytosine-N4-)-methyltransferase activity"/>
    <property type="evidence" value="ECO:0007669"/>
    <property type="project" value="UniProtKB-UniRule"/>
</dbReference>
<proteinExistence type="inferred from homology"/>
<comment type="subcellular location">
    <subcellularLocation>
        <location evidence="6">Cytoplasm</location>
    </subcellularLocation>
</comment>
<dbReference type="STRING" id="1618345.UT18_C0003G0019"/>
<dbReference type="InterPro" id="IPR023397">
    <property type="entry name" value="SAM-dep_MeTrfase_MraW_recog"/>
</dbReference>
<reference evidence="7 8" key="1">
    <citation type="journal article" date="2015" name="Nature">
        <title>rRNA introns, odd ribosomes, and small enigmatic genomes across a large radiation of phyla.</title>
        <authorList>
            <person name="Brown C.T."/>
            <person name="Hug L.A."/>
            <person name="Thomas B.C."/>
            <person name="Sharon I."/>
            <person name="Castelle C.J."/>
            <person name="Singh A."/>
            <person name="Wilkins M.J."/>
            <person name="Williams K.H."/>
            <person name="Banfield J.F."/>
        </authorList>
    </citation>
    <scope>NUCLEOTIDE SEQUENCE [LARGE SCALE GENOMIC DNA]</scope>
</reference>
<evidence type="ECO:0000256" key="2">
    <source>
        <dbReference type="ARBA" id="ARBA00022552"/>
    </source>
</evidence>
<dbReference type="PANTHER" id="PTHR11265">
    <property type="entry name" value="S-ADENOSYL-METHYLTRANSFERASE MRAW"/>
    <property type="match status" value="1"/>
</dbReference>
<evidence type="ECO:0000256" key="5">
    <source>
        <dbReference type="ARBA" id="ARBA00022691"/>
    </source>
</evidence>
<feature type="binding site" evidence="6">
    <location>
        <position position="103"/>
    </location>
    <ligand>
        <name>S-adenosyl-L-methionine</name>
        <dbReference type="ChEBI" id="CHEBI:59789"/>
    </ligand>
</feature>
<dbReference type="PANTHER" id="PTHR11265:SF0">
    <property type="entry name" value="12S RRNA N4-METHYLCYTIDINE METHYLTRANSFERASE"/>
    <property type="match status" value="1"/>
</dbReference>
<feature type="binding site" evidence="6">
    <location>
        <position position="110"/>
    </location>
    <ligand>
        <name>S-adenosyl-L-methionine</name>
        <dbReference type="ChEBI" id="CHEBI:59789"/>
    </ligand>
</feature>
<comment type="caution">
    <text evidence="7">The sequence shown here is derived from an EMBL/GenBank/DDBJ whole genome shotgun (WGS) entry which is preliminary data.</text>
</comment>
<evidence type="ECO:0000256" key="3">
    <source>
        <dbReference type="ARBA" id="ARBA00022603"/>
    </source>
</evidence>
<dbReference type="Gene3D" id="1.10.150.170">
    <property type="entry name" value="Putative methyltransferase TM0872, insert domain"/>
    <property type="match status" value="1"/>
</dbReference>
<dbReference type="GO" id="GO:0005737">
    <property type="term" value="C:cytoplasm"/>
    <property type="evidence" value="ECO:0007669"/>
    <property type="project" value="UniProtKB-SubCell"/>
</dbReference>
<comment type="similarity">
    <text evidence="1 6">Belongs to the methyltransferase superfamily. RsmH family.</text>
</comment>
<dbReference type="PATRIC" id="fig|1618345.3.peg.147"/>
<dbReference type="Gene3D" id="3.40.50.150">
    <property type="entry name" value="Vaccinia Virus protein VP39"/>
    <property type="match status" value="1"/>
</dbReference>
<dbReference type="PIRSF" id="PIRSF004486">
    <property type="entry name" value="MraW"/>
    <property type="match status" value="1"/>
</dbReference>
<dbReference type="InterPro" id="IPR002903">
    <property type="entry name" value="RsmH"/>
</dbReference>
<keyword evidence="5 6" id="KW-0949">S-adenosyl-L-methionine</keyword>
<dbReference type="Pfam" id="PF01795">
    <property type="entry name" value="Methyltransf_5"/>
    <property type="match status" value="1"/>
</dbReference>
<dbReference type="SUPFAM" id="SSF81799">
    <property type="entry name" value="Putative methyltransferase TM0872, insert domain"/>
    <property type="match status" value="1"/>
</dbReference>
<dbReference type="GO" id="GO:0070475">
    <property type="term" value="P:rRNA base methylation"/>
    <property type="evidence" value="ECO:0007669"/>
    <property type="project" value="UniProtKB-UniRule"/>
</dbReference>
<keyword evidence="6" id="KW-0963">Cytoplasm</keyword>
<comment type="catalytic activity">
    <reaction evidence="6">
        <text>cytidine(1402) in 16S rRNA + S-adenosyl-L-methionine = N(4)-methylcytidine(1402) in 16S rRNA + S-adenosyl-L-homocysteine + H(+)</text>
        <dbReference type="Rhea" id="RHEA:42928"/>
        <dbReference type="Rhea" id="RHEA-COMP:10286"/>
        <dbReference type="Rhea" id="RHEA-COMP:10287"/>
        <dbReference type="ChEBI" id="CHEBI:15378"/>
        <dbReference type="ChEBI" id="CHEBI:57856"/>
        <dbReference type="ChEBI" id="CHEBI:59789"/>
        <dbReference type="ChEBI" id="CHEBI:74506"/>
        <dbReference type="ChEBI" id="CHEBI:82748"/>
        <dbReference type="EC" id="2.1.1.199"/>
    </reaction>
</comment>
<keyword evidence="3 6" id="KW-0489">Methyltransferase</keyword>
<organism evidence="7 8">
    <name type="scientific">candidate division CPR2 bacterium GW2011_GWC2_39_10</name>
    <dbReference type="NCBI Taxonomy" id="1618345"/>
    <lineage>
        <taxon>Bacteria</taxon>
        <taxon>Bacteria division CPR2</taxon>
    </lineage>
</organism>
<dbReference type="EMBL" id="LBVV01000003">
    <property type="protein sequence ID" value="KKQ95160.1"/>
    <property type="molecule type" value="Genomic_DNA"/>
</dbReference>
<feature type="binding site" evidence="6">
    <location>
        <position position="55"/>
    </location>
    <ligand>
        <name>S-adenosyl-L-methionine</name>
        <dbReference type="ChEBI" id="CHEBI:59789"/>
    </ligand>
</feature>
<dbReference type="InterPro" id="IPR029063">
    <property type="entry name" value="SAM-dependent_MTases_sf"/>
</dbReference>
<dbReference type="HAMAP" id="MF_01007">
    <property type="entry name" value="16SrRNA_methyltr_H"/>
    <property type="match status" value="1"/>
</dbReference>
<dbReference type="Proteomes" id="UP000034207">
    <property type="component" value="Unassembled WGS sequence"/>
</dbReference>
<feature type="binding site" evidence="6">
    <location>
        <begin position="35"/>
        <end position="37"/>
    </location>
    <ligand>
        <name>S-adenosyl-L-methionine</name>
        <dbReference type="ChEBI" id="CHEBI:59789"/>
    </ligand>
</feature>
<protein>
    <recommendedName>
        <fullName evidence="6">Ribosomal RNA small subunit methyltransferase H</fullName>
        <ecNumber evidence="6">2.1.1.199</ecNumber>
    </recommendedName>
    <alternativeName>
        <fullName evidence="6">16S rRNA m(4)C1402 methyltransferase</fullName>
    </alternativeName>
    <alternativeName>
        <fullName evidence="6">rRNA (cytosine-N(4)-)-methyltransferase RsmH</fullName>
    </alternativeName>
</protein>